<keyword evidence="3" id="KW-1185">Reference proteome</keyword>
<organism evidence="2 3">
    <name type="scientific">Lasiosphaeria miniovina</name>
    <dbReference type="NCBI Taxonomy" id="1954250"/>
    <lineage>
        <taxon>Eukaryota</taxon>
        <taxon>Fungi</taxon>
        <taxon>Dikarya</taxon>
        <taxon>Ascomycota</taxon>
        <taxon>Pezizomycotina</taxon>
        <taxon>Sordariomycetes</taxon>
        <taxon>Sordariomycetidae</taxon>
        <taxon>Sordariales</taxon>
        <taxon>Lasiosphaeriaceae</taxon>
        <taxon>Lasiosphaeria</taxon>
    </lineage>
</organism>
<dbReference type="Gene3D" id="3.30.160.60">
    <property type="entry name" value="Classic Zinc Finger"/>
    <property type="match status" value="1"/>
</dbReference>
<accession>A0AA40DJ63</accession>
<dbReference type="GeneID" id="85330500"/>
<comment type="caution">
    <text evidence="2">The sequence shown here is derived from an EMBL/GenBank/DDBJ whole genome shotgun (WGS) entry which is preliminary data.</text>
</comment>
<sequence length="200" mass="22961">MLLPSRSSTILGFSPGIGVLSRSLSRVPRSLLDRVVERRKRLGQSRFHHTAPPTMSPTAFQQHPQKHPQQHLPPSANPDPYSPSQPTSPNAALRYNECQDTFPKQHLLRTHMKKHSLPFKCTETTTQAAGGGGGTTRRDNHDRHVRQQHPRRQHEDEREEDTCTTRMAHNKVRLSGMRHKFHLEVFRIERTVGVFKDPRI</sequence>
<feature type="region of interest" description="Disordered" evidence="1">
    <location>
        <begin position="42"/>
        <end position="91"/>
    </location>
</feature>
<dbReference type="AlphaFoldDB" id="A0AA40DJ63"/>
<name>A0AA40DJ63_9PEZI</name>
<proteinExistence type="predicted"/>
<reference evidence="2" key="1">
    <citation type="submission" date="2023-06" db="EMBL/GenBank/DDBJ databases">
        <title>Genome-scale phylogeny and comparative genomics of the fungal order Sordariales.</title>
        <authorList>
            <consortium name="Lawrence Berkeley National Laboratory"/>
            <person name="Hensen N."/>
            <person name="Bonometti L."/>
            <person name="Westerberg I."/>
            <person name="Brannstrom I.O."/>
            <person name="Guillou S."/>
            <person name="Cros-Aarteil S."/>
            <person name="Calhoun S."/>
            <person name="Haridas S."/>
            <person name="Kuo A."/>
            <person name="Mondo S."/>
            <person name="Pangilinan J."/>
            <person name="Riley R."/>
            <person name="LaButti K."/>
            <person name="Andreopoulos B."/>
            <person name="Lipzen A."/>
            <person name="Chen C."/>
            <person name="Yanf M."/>
            <person name="Daum C."/>
            <person name="Ng V."/>
            <person name="Clum A."/>
            <person name="Steindorff A."/>
            <person name="Ohm R."/>
            <person name="Martin F."/>
            <person name="Silar P."/>
            <person name="Natvig D."/>
            <person name="Lalanne C."/>
            <person name="Gautier V."/>
            <person name="Ament-velasquez S.L."/>
            <person name="Kruys A."/>
            <person name="Hutchinson M.I."/>
            <person name="Powell A.J."/>
            <person name="Barry K."/>
            <person name="Miller A.N."/>
            <person name="Grigoriev I.V."/>
            <person name="Debuchy R."/>
            <person name="Gladieux P."/>
            <person name="Thoren M.H."/>
            <person name="Johannesson H."/>
        </authorList>
    </citation>
    <scope>NUCLEOTIDE SEQUENCE</scope>
    <source>
        <strain evidence="2">SMH2392-1A</strain>
    </source>
</reference>
<evidence type="ECO:0000256" key="1">
    <source>
        <dbReference type="SAM" id="MobiDB-lite"/>
    </source>
</evidence>
<feature type="region of interest" description="Disordered" evidence="1">
    <location>
        <begin position="123"/>
        <end position="163"/>
    </location>
</feature>
<protein>
    <submittedName>
        <fullName evidence="2">Uncharacterized protein</fullName>
    </submittedName>
</protein>
<dbReference type="Proteomes" id="UP001172101">
    <property type="component" value="Unassembled WGS sequence"/>
</dbReference>
<evidence type="ECO:0000313" key="2">
    <source>
        <dbReference type="EMBL" id="KAK0701868.1"/>
    </source>
</evidence>
<dbReference type="RefSeq" id="XP_060289532.1">
    <property type="nucleotide sequence ID" value="XM_060447230.1"/>
</dbReference>
<feature type="compositionally biased region" description="Basic residues" evidence="1">
    <location>
        <begin position="143"/>
        <end position="152"/>
    </location>
</feature>
<evidence type="ECO:0000313" key="3">
    <source>
        <dbReference type="Proteomes" id="UP001172101"/>
    </source>
</evidence>
<dbReference type="EMBL" id="JAUIRO010000009">
    <property type="protein sequence ID" value="KAK0701868.1"/>
    <property type="molecule type" value="Genomic_DNA"/>
</dbReference>
<gene>
    <name evidence="2" type="ORF">B0T26DRAFT_807726</name>
</gene>